<dbReference type="AlphaFoldDB" id="A0A1N6FXY8"/>
<keyword evidence="3" id="KW-1185">Reference proteome</keyword>
<evidence type="ECO:0000313" key="3">
    <source>
        <dbReference type="Proteomes" id="UP000184694"/>
    </source>
</evidence>
<dbReference type="InterPro" id="IPR027623">
    <property type="entry name" value="AmmeMemoSam_A"/>
</dbReference>
<dbReference type="PROSITE" id="PS51112">
    <property type="entry name" value="AMMECR1"/>
    <property type="match status" value="1"/>
</dbReference>
<dbReference type="EMBL" id="FSRG01000004">
    <property type="protein sequence ID" value="SIO00072.1"/>
    <property type="molecule type" value="Genomic_DNA"/>
</dbReference>
<name>A0A1N6FXY8_9BACT</name>
<dbReference type="Gene3D" id="3.30.1490.150">
    <property type="entry name" value="Hypothetical protein ph0010, domain 2"/>
    <property type="match status" value="1"/>
</dbReference>
<dbReference type="NCBIfam" id="TIGR00296">
    <property type="entry name" value="TIGR00296 family protein"/>
    <property type="match status" value="1"/>
</dbReference>
<dbReference type="PANTHER" id="PTHR13016:SF0">
    <property type="entry name" value="AMME SYNDROME CANDIDATE GENE 1 PROTEIN"/>
    <property type="match status" value="1"/>
</dbReference>
<dbReference type="InterPro" id="IPR027485">
    <property type="entry name" value="AMMECR1_N"/>
</dbReference>
<dbReference type="PANTHER" id="PTHR13016">
    <property type="entry name" value="AMMECR1 HOMOLOG"/>
    <property type="match status" value="1"/>
</dbReference>
<dbReference type="Gene3D" id="3.30.700.20">
    <property type="entry name" value="Hypothetical protein ph0010, domain 1"/>
    <property type="match status" value="1"/>
</dbReference>
<dbReference type="RefSeq" id="WP_074216369.1">
    <property type="nucleotide sequence ID" value="NZ_FSRG01000004.1"/>
</dbReference>
<dbReference type="OrthoDB" id="9782820at2"/>
<feature type="domain" description="AMMECR1" evidence="1">
    <location>
        <begin position="16"/>
        <end position="192"/>
    </location>
</feature>
<proteinExistence type="predicted"/>
<accession>A0A1N6FXY8</accession>
<reference evidence="3" key="1">
    <citation type="submission" date="2016-11" db="EMBL/GenBank/DDBJ databases">
        <authorList>
            <person name="Varghese N."/>
            <person name="Submissions S."/>
        </authorList>
    </citation>
    <scope>NUCLEOTIDE SEQUENCE [LARGE SCALE GENOMIC DNA]</scope>
    <source>
        <strain evidence="3">DSM 17456</strain>
    </source>
</reference>
<gene>
    <name evidence="2" type="ORF">SAMN02745161_1573</name>
</gene>
<organism evidence="2 3">
    <name type="scientific">Halodesulfovibrio marinisediminis DSM 17456</name>
    <dbReference type="NCBI Taxonomy" id="1121457"/>
    <lineage>
        <taxon>Bacteria</taxon>
        <taxon>Pseudomonadati</taxon>
        <taxon>Thermodesulfobacteriota</taxon>
        <taxon>Desulfovibrionia</taxon>
        <taxon>Desulfovibrionales</taxon>
        <taxon>Desulfovibrionaceae</taxon>
        <taxon>Halodesulfovibrio</taxon>
    </lineage>
</organism>
<dbReference type="Pfam" id="PF01871">
    <property type="entry name" value="AMMECR1"/>
    <property type="match status" value="1"/>
</dbReference>
<evidence type="ECO:0000259" key="1">
    <source>
        <dbReference type="PROSITE" id="PS51112"/>
    </source>
</evidence>
<dbReference type="InterPro" id="IPR036071">
    <property type="entry name" value="AMMECR1_dom_sf"/>
</dbReference>
<dbReference type="Proteomes" id="UP000184694">
    <property type="component" value="Unassembled WGS sequence"/>
</dbReference>
<dbReference type="InterPro" id="IPR002733">
    <property type="entry name" value="AMMECR1_domain"/>
</dbReference>
<sequence length="192" mass="21446">MSNEKNDVRSLSLSTADKNYLKNLVQWSITTYFEGARPLEEKAVPKPDNPALTEELGAFVTLKKSGALRGCIGNVVGKGPLYITVARMARAAAFEDPRFPPVSESEFADLSVEISIMGPISICPDTDLIKIGRHGLIMQYGSYSGLLLPQVPKELHWDRKTFLEQTCVKAGLKPDMWQHPETKILWFEAYVF</sequence>
<dbReference type="NCBIfam" id="TIGR04335">
    <property type="entry name" value="AmmeMemoSam_A"/>
    <property type="match status" value="1"/>
</dbReference>
<dbReference type="STRING" id="1121457.SAMN02745161_1573"/>
<protein>
    <recommendedName>
        <fullName evidence="1">AMMECR1 domain-containing protein</fullName>
    </recommendedName>
</protein>
<dbReference type="InterPro" id="IPR023473">
    <property type="entry name" value="AMMECR1"/>
</dbReference>
<evidence type="ECO:0000313" key="2">
    <source>
        <dbReference type="EMBL" id="SIO00072.1"/>
    </source>
</evidence>
<dbReference type="SUPFAM" id="SSF143447">
    <property type="entry name" value="AMMECR1-like"/>
    <property type="match status" value="1"/>
</dbReference>